<dbReference type="AlphaFoldDB" id="A0A956SD70"/>
<evidence type="ECO:0000259" key="8">
    <source>
        <dbReference type="Pfam" id="PF13807"/>
    </source>
</evidence>
<feature type="domain" description="Tyrosine-protein kinase G-rich" evidence="8">
    <location>
        <begin position="316"/>
        <end position="393"/>
    </location>
</feature>
<proteinExistence type="predicted"/>
<keyword evidence="3 6" id="KW-0812">Transmembrane</keyword>
<sequence length="399" mass="44068">MDDRFSFSDEVASAFQTLWTRRMRILRVSGLVAAVAAFVSLLVPNVFEARATFLATQQDGGGLASALANAGANIPAGLLSLPSTPVDVFKEVLESRTVGLGVVDELDLVRQYGIDEEDPEKARILALFALKNQIKVAQKRSGLVAVQVEVPTGWVPIVRGDQSAKAARLAADIGNEAVRQLNRVLQERRASSARNSREYLEAELEKNRVQMELAADSLVAFQKRHATLSIEEQAKVTVQMLGTLQGQIVAKEIELDVVGQTRTPSSYEYQRVRTELEALKDRYAELLRGEPAQKIDAARLDETGFEPITSLPDIAMELLRRTREAELQHTVYTLLTTQYYQARLEEARDTPTVEILDEAIVPLGKSSPQRKLIVVLSFLGGAVLASAWELLRHRPATAR</sequence>
<dbReference type="PANTHER" id="PTHR32309">
    <property type="entry name" value="TYROSINE-PROTEIN KINASE"/>
    <property type="match status" value="1"/>
</dbReference>
<dbReference type="InterPro" id="IPR032807">
    <property type="entry name" value="GNVR"/>
</dbReference>
<evidence type="ECO:0000256" key="3">
    <source>
        <dbReference type="ARBA" id="ARBA00022692"/>
    </source>
</evidence>
<evidence type="ECO:0000256" key="1">
    <source>
        <dbReference type="ARBA" id="ARBA00004651"/>
    </source>
</evidence>
<dbReference type="Pfam" id="PF13807">
    <property type="entry name" value="GNVR"/>
    <property type="match status" value="1"/>
</dbReference>
<keyword evidence="2" id="KW-1003">Cell membrane</keyword>
<dbReference type="PANTHER" id="PTHR32309:SF13">
    <property type="entry name" value="FERRIC ENTEROBACTIN TRANSPORT PROTEIN FEPE"/>
    <property type="match status" value="1"/>
</dbReference>
<keyword evidence="4 6" id="KW-1133">Transmembrane helix</keyword>
<feature type="transmembrane region" description="Helical" evidence="6">
    <location>
        <begin position="25"/>
        <end position="47"/>
    </location>
</feature>
<dbReference type="GO" id="GO:0005886">
    <property type="term" value="C:plasma membrane"/>
    <property type="evidence" value="ECO:0007669"/>
    <property type="project" value="UniProtKB-SubCell"/>
</dbReference>
<organism evidence="9 10">
    <name type="scientific">Eiseniibacteriota bacterium</name>
    <dbReference type="NCBI Taxonomy" id="2212470"/>
    <lineage>
        <taxon>Bacteria</taxon>
        <taxon>Candidatus Eiseniibacteriota</taxon>
    </lineage>
</organism>
<dbReference type="GO" id="GO:0004713">
    <property type="term" value="F:protein tyrosine kinase activity"/>
    <property type="evidence" value="ECO:0007669"/>
    <property type="project" value="TreeGrafter"/>
</dbReference>
<dbReference type="Proteomes" id="UP000739538">
    <property type="component" value="Unassembled WGS sequence"/>
</dbReference>
<evidence type="ECO:0000313" key="9">
    <source>
        <dbReference type="EMBL" id="MCA9756096.1"/>
    </source>
</evidence>
<evidence type="ECO:0008006" key="11">
    <source>
        <dbReference type="Google" id="ProtNLM"/>
    </source>
</evidence>
<evidence type="ECO:0000256" key="2">
    <source>
        <dbReference type="ARBA" id="ARBA00022475"/>
    </source>
</evidence>
<protein>
    <recommendedName>
        <fullName evidence="11">Polysaccharide chain length determinant N-terminal domain-containing protein</fullName>
    </recommendedName>
</protein>
<evidence type="ECO:0000256" key="4">
    <source>
        <dbReference type="ARBA" id="ARBA00022989"/>
    </source>
</evidence>
<dbReference type="InterPro" id="IPR003856">
    <property type="entry name" value="LPS_length_determ_N"/>
</dbReference>
<keyword evidence="5 6" id="KW-0472">Membrane</keyword>
<dbReference type="InterPro" id="IPR050445">
    <property type="entry name" value="Bact_polysacc_biosynth/exp"/>
</dbReference>
<evidence type="ECO:0000259" key="7">
    <source>
        <dbReference type="Pfam" id="PF02706"/>
    </source>
</evidence>
<evidence type="ECO:0000256" key="5">
    <source>
        <dbReference type="ARBA" id="ARBA00023136"/>
    </source>
</evidence>
<feature type="transmembrane region" description="Helical" evidence="6">
    <location>
        <begin position="372"/>
        <end position="391"/>
    </location>
</feature>
<reference evidence="9" key="2">
    <citation type="journal article" date="2021" name="Microbiome">
        <title>Successional dynamics and alternative stable states in a saline activated sludge microbial community over 9 years.</title>
        <authorList>
            <person name="Wang Y."/>
            <person name="Ye J."/>
            <person name="Ju F."/>
            <person name="Liu L."/>
            <person name="Boyd J.A."/>
            <person name="Deng Y."/>
            <person name="Parks D.H."/>
            <person name="Jiang X."/>
            <person name="Yin X."/>
            <person name="Woodcroft B.J."/>
            <person name="Tyson G.W."/>
            <person name="Hugenholtz P."/>
            <person name="Polz M.F."/>
            <person name="Zhang T."/>
        </authorList>
    </citation>
    <scope>NUCLEOTIDE SEQUENCE</scope>
    <source>
        <strain evidence="9">HKST-UBA02</strain>
    </source>
</reference>
<gene>
    <name evidence="9" type="ORF">KDA27_09860</name>
</gene>
<comment type="subcellular location">
    <subcellularLocation>
        <location evidence="1">Cell membrane</location>
        <topology evidence="1">Multi-pass membrane protein</topology>
    </subcellularLocation>
</comment>
<dbReference type="EMBL" id="JAGQHS010000042">
    <property type="protein sequence ID" value="MCA9756096.1"/>
    <property type="molecule type" value="Genomic_DNA"/>
</dbReference>
<evidence type="ECO:0000313" key="10">
    <source>
        <dbReference type="Proteomes" id="UP000739538"/>
    </source>
</evidence>
<name>A0A956SD70_UNCEI</name>
<accession>A0A956SD70</accession>
<dbReference type="Pfam" id="PF02706">
    <property type="entry name" value="Wzz"/>
    <property type="match status" value="1"/>
</dbReference>
<evidence type="ECO:0000256" key="6">
    <source>
        <dbReference type="SAM" id="Phobius"/>
    </source>
</evidence>
<reference evidence="9" key="1">
    <citation type="submission" date="2020-04" db="EMBL/GenBank/DDBJ databases">
        <authorList>
            <person name="Zhang T."/>
        </authorList>
    </citation>
    <scope>NUCLEOTIDE SEQUENCE</scope>
    <source>
        <strain evidence="9">HKST-UBA02</strain>
    </source>
</reference>
<feature type="domain" description="Polysaccharide chain length determinant N-terminal" evidence="7">
    <location>
        <begin position="15"/>
        <end position="106"/>
    </location>
</feature>
<comment type="caution">
    <text evidence="9">The sequence shown here is derived from an EMBL/GenBank/DDBJ whole genome shotgun (WGS) entry which is preliminary data.</text>
</comment>